<dbReference type="InterPro" id="IPR027417">
    <property type="entry name" value="P-loop_NTPase"/>
</dbReference>
<feature type="transmembrane region" description="Helical" evidence="7">
    <location>
        <begin position="52"/>
        <end position="76"/>
    </location>
</feature>
<reference evidence="10 11" key="1">
    <citation type="submission" date="2016-11" db="EMBL/GenBank/DDBJ databases">
        <authorList>
            <person name="Jaros S."/>
            <person name="Januszkiewicz K."/>
            <person name="Wedrychowicz H."/>
        </authorList>
    </citation>
    <scope>NUCLEOTIDE SEQUENCE [LARGE SCALE GENOMIC DNA]</scope>
    <source>
        <strain evidence="10 11">KHT3</strain>
    </source>
</reference>
<evidence type="ECO:0000256" key="7">
    <source>
        <dbReference type="SAM" id="Phobius"/>
    </source>
</evidence>
<dbReference type="Pfam" id="PF12696">
    <property type="entry name" value="TraG-D_C"/>
    <property type="match status" value="1"/>
</dbReference>
<feature type="transmembrane region" description="Helical" evidence="7">
    <location>
        <begin position="88"/>
        <end position="110"/>
    </location>
</feature>
<sequence length="774" mass="87595">MIQETKEQQQMYNLFRSFIYIFLIIELVMHMPVHTGSSIANSFLQMIARLGFFNSVVSCKVIELVTILITCAGTTARRSLKFDVRTMVVYPCAAGITLTVLCIFIQPGHWGTHIAGYSLNRILYLVTSITGVMCIHRSLDAIAQYFNCKLGEDRFNFENESFQQCEQLVENKYSVNIPMIFYYKGRMRKGWCNVVNPFRGTWVVGTPGSGKSFSVVEPFIRQHSAKGFSLVVYDYKFPALAEMTFYHFNKNKMLGNIPKDMNFNIINFTDVEYSNRVNPIQRKYIPDLSAASETAATLLAALNKGAGQAGGGGSDKFFTNSAENFLAAIIYFFVTFRPVAWKNGRKLHHMIISDGRKLEIKIRMWDDYVALAPDGNVVLDFTDKDGNNVSTDADGMPVTLKGFSYVDREGRVVFIEDEFYEDDEGRITQPDTFTGEYSDMPHVLSFLQLSYEDSFNILMQDENIMSLMAPFKSAYDNNAMDQLEGMVGTLRVNAARLVSQEAYWVFSGDDFDLKVSDPKKPSYLIIANDPEKEQVIGSLNALILNRLTTRVNSGQGKNVPVSIIIDELPTLYFHKIDRLIGTARSNKVSVTMAFQELPQLEADYGKNGMQKVITTCGNVFAGSARNKETLEWLQNDIFGKVKQTTQSISINDERVSTSFNEKMDCLVPAAKIADMATGWICGQTARDFTPTEAAAMHSVNLEETDEFKTTKFFCKTNFDMSHIEEEKKHYTPLPKKYCFENEHEKEVMLARNFRRINEEVTQLTASLLGKENAQ</sequence>
<keyword evidence="4 7" id="KW-0812">Transmembrane</keyword>
<dbReference type="InterPro" id="IPR032689">
    <property type="entry name" value="TraG-D_C"/>
</dbReference>
<dbReference type="InterPro" id="IPR051539">
    <property type="entry name" value="T4SS-coupling_protein"/>
</dbReference>
<evidence type="ECO:0000259" key="9">
    <source>
        <dbReference type="Pfam" id="PF14293"/>
    </source>
</evidence>
<accession>A0A1M6R4N7</accession>
<proteinExistence type="inferred from homology"/>
<keyword evidence="3" id="KW-1003">Cell membrane</keyword>
<evidence type="ECO:0000313" key="10">
    <source>
        <dbReference type="EMBL" id="SHK27451.1"/>
    </source>
</evidence>
<dbReference type="InterPro" id="IPR025988">
    <property type="entry name" value="YWFCY_dom"/>
</dbReference>
<dbReference type="PANTHER" id="PTHR37937:SF1">
    <property type="entry name" value="CONJUGATIVE TRANSFER: DNA TRANSPORT"/>
    <property type="match status" value="1"/>
</dbReference>
<dbReference type="EMBL" id="FRBD01000001">
    <property type="protein sequence ID" value="SHK27451.1"/>
    <property type="molecule type" value="Genomic_DNA"/>
</dbReference>
<dbReference type="CDD" id="cd01127">
    <property type="entry name" value="TrwB_TraG_TraD_VirD4"/>
    <property type="match status" value="2"/>
</dbReference>
<comment type="subcellular location">
    <subcellularLocation>
        <location evidence="1">Cell membrane</location>
        <topology evidence="1">Multi-pass membrane protein</topology>
    </subcellularLocation>
</comment>
<dbReference type="Pfam" id="PF02534">
    <property type="entry name" value="T4SS-DNA_transf"/>
    <property type="match status" value="1"/>
</dbReference>
<dbReference type="AlphaFoldDB" id="A0A1M6R4N7"/>
<dbReference type="Proteomes" id="UP000184130">
    <property type="component" value="Unassembled WGS sequence"/>
</dbReference>
<dbReference type="InterPro" id="IPR003688">
    <property type="entry name" value="TraG/VirD4"/>
</dbReference>
<evidence type="ECO:0000256" key="3">
    <source>
        <dbReference type="ARBA" id="ARBA00022475"/>
    </source>
</evidence>
<feature type="transmembrane region" description="Helical" evidence="7">
    <location>
        <begin position="12"/>
        <end position="32"/>
    </location>
</feature>
<dbReference type="SUPFAM" id="SSF52540">
    <property type="entry name" value="P-loop containing nucleoside triphosphate hydrolases"/>
    <property type="match status" value="1"/>
</dbReference>
<feature type="domain" description="TraD/TraG TraM recognition site" evidence="8">
    <location>
        <begin position="560"/>
        <end position="675"/>
    </location>
</feature>
<evidence type="ECO:0000256" key="4">
    <source>
        <dbReference type="ARBA" id="ARBA00022692"/>
    </source>
</evidence>
<dbReference type="GO" id="GO:0005886">
    <property type="term" value="C:plasma membrane"/>
    <property type="evidence" value="ECO:0007669"/>
    <property type="project" value="UniProtKB-SubCell"/>
</dbReference>
<dbReference type="RefSeq" id="WP_073203597.1">
    <property type="nucleotide sequence ID" value="NZ_FRBD01000001.1"/>
</dbReference>
<gene>
    <name evidence="10" type="ORF">SAMN05216463_10182</name>
</gene>
<keyword evidence="6 7" id="KW-0472">Membrane</keyword>
<evidence type="ECO:0000259" key="8">
    <source>
        <dbReference type="Pfam" id="PF12696"/>
    </source>
</evidence>
<name>A0A1M6R4N7_XYLRU</name>
<comment type="similarity">
    <text evidence="2">Belongs to the VirD4/TraG family.</text>
</comment>
<evidence type="ECO:0000313" key="11">
    <source>
        <dbReference type="Proteomes" id="UP000184130"/>
    </source>
</evidence>
<keyword evidence="5 7" id="KW-1133">Transmembrane helix</keyword>
<organism evidence="10 11">
    <name type="scientific">Xylanibacter ruminicola</name>
    <name type="common">Prevotella ruminicola</name>
    <dbReference type="NCBI Taxonomy" id="839"/>
    <lineage>
        <taxon>Bacteria</taxon>
        <taxon>Pseudomonadati</taxon>
        <taxon>Bacteroidota</taxon>
        <taxon>Bacteroidia</taxon>
        <taxon>Bacteroidales</taxon>
        <taxon>Prevotellaceae</taxon>
        <taxon>Xylanibacter</taxon>
    </lineage>
</organism>
<dbReference type="PANTHER" id="PTHR37937">
    <property type="entry name" value="CONJUGATIVE TRANSFER: DNA TRANSPORT"/>
    <property type="match status" value="1"/>
</dbReference>
<dbReference type="Pfam" id="PF14293">
    <property type="entry name" value="YWFCY"/>
    <property type="match status" value="1"/>
</dbReference>
<evidence type="ECO:0000256" key="2">
    <source>
        <dbReference type="ARBA" id="ARBA00008806"/>
    </source>
</evidence>
<dbReference type="OrthoDB" id="102453at2"/>
<evidence type="ECO:0000256" key="1">
    <source>
        <dbReference type="ARBA" id="ARBA00004651"/>
    </source>
</evidence>
<feature type="domain" description="YWFCY" evidence="9">
    <location>
        <begin position="34"/>
        <end position="135"/>
    </location>
</feature>
<evidence type="ECO:0000256" key="6">
    <source>
        <dbReference type="ARBA" id="ARBA00023136"/>
    </source>
</evidence>
<dbReference type="Gene3D" id="3.40.50.300">
    <property type="entry name" value="P-loop containing nucleotide triphosphate hydrolases"/>
    <property type="match status" value="1"/>
</dbReference>
<protein>
    <submittedName>
        <fullName evidence="10">Type IV secretory system Conjugative DNA transfer</fullName>
    </submittedName>
</protein>
<evidence type="ECO:0000256" key="5">
    <source>
        <dbReference type="ARBA" id="ARBA00022989"/>
    </source>
</evidence>